<evidence type="ECO:0000313" key="2">
    <source>
        <dbReference type="EMBL" id="GAA0611388.1"/>
    </source>
</evidence>
<evidence type="ECO:0000313" key="3">
    <source>
        <dbReference type="Proteomes" id="UP001500957"/>
    </source>
</evidence>
<protein>
    <submittedName>
        <fullName evidence="2">Uncharacterized protein</fullName>
    </submittedName>
</protein>
<feature type="region of interest" description="Disordered" evidence="1">
    <location>
        <begin position="60"/>
        <end position="85"/>
    </location>
</feature>
<keyword evidence="3" id="KW-1185">Reference proteome</keyword>
<dbReference type="Proteomes" id="UP001500957">
    <property type="component" value="Unassembled WGS sequence"/>
</dbReference>
<reference evidence="2 3" key="1">
    <citation type="journal article" date="2019" name="Int. J. Syst. Evol. Microbiol.">
        <title>The Global Catalogue of Microorganisms (GCM) 10K type strain sequencing project: providing services to taxonomists for standard genome sequencing and annotation.</title>
        <authorList>
            <consortium name="The Broad Institute Genomics Platform"/>
            <consortium name="The Broad Institute Genome Sequencing Center for Infectious Disease"/>
            <person name="Wu L."/>
            <person name="Ma J."/>
        </authorList>
    </citation>
    <scope>NUCLEOTIDE SEQUENCE [LARGE SCALE GENOMIC DNA]</scope>
    <source>
        <strain evidence="2 3">JCM 10671</strain>
    </source>
</reference>
<dbReference type="EMBL" id="BAAAHE010000008">
    <property type="protein sequence ID" value="GAA0611388.1"/>
    <property type="molecule type" value="Genomic_DNA"/>
</dbReference>
<name>A0ABN1GH29_9ACTN</name>
<comment type="caution">
    <text evidence="2">The sequence shown here is derived from an EMBL/GenBank/DDBJ whole genome shotgun (WGS) entry which is preliminary data.</text>
</comment>
<gene>
    <name evidence="2" type="ORF">GCM10009547_11790</name>
</gene>
<proteinExistence type="predicted"/>
<evidence type="ECO:0000256" key="1">
    <source>
        <dbReference type="SAM" id="MobiDB-lite"/>
    </source>
</evidence>
<accession>A0ABN1GH29</accession>
<feature type="compositionally biased region" description="Basic and acidic residues" evidence="1">
    <location>
        <begin position="60"/>
        <end position="73"/>
    </location>
</feature>
<organism evidence="2 3">
    <name type="scientific">Sporichthya brevicatena</name>
    <dbReference type="NCBI Taxonomy" id="171442"/>
    <lineage>
        <taxon>Bacteria</taxon>
        <taxon>Bacillati</taxon>
        <taxon>Actinomycetota</taxon>
        <taxon>Actinomycetes</taxon>
        <taxon>Sporichthyales</taxon>
        <taxon>Sporichthyaceae</taxon>
        <taxon>Sporichthya</taxon>
    </lineage>
</organism>
<sequence length="85" mass="8769">MDDEVAAQDGQAGVRAVQTDVARAGRLRHDVGDDHAVRGPEVLVATPPETKTAAVRTKRIDGGGDGVRAELLRRAQGRGSGRGGG</sequence>